<name>A0A222EQI1_9MOLU</name>
<proteinExistence type="predicted"/>
<organism evidence="1 2">
    <name type="scientific">Spiroplasma corruscae</name>
    <dbReference type="NCBI Taxonomy" id="216934"/>
    <lineage>
        <taxon>Bacteria</taxon>
        <taxon>Bacillati</taxon>
        <taxon>Mycoplasmatota</taxon>
        <taxon>Mollicutes</taxon>
        <taxon>Entomoplasmatales</taxon>
        <taxon>Spiroplasmataceae</taxon>
        <taxon>Spiroplasma</taxon>
    </lineage>
</organism>
<dbReference type="Proteomes" id="UP000203229">
    <property type="component" value="Plasmid unnamed"/>
</dbReference>
<geneLocation type="plasmid" evidence="1 2">
    <name>unnamed</name>
</geneLocation>
<sequence length="151" mass="17967">MTKYKIGDWVVLYSPISGDKSKKNKGQETRFGFIYNVQTTREKKSKYSIQMLSNKDSQNTNWEYVRRNGTSIKSRNYYNVKVKETFIIRKTFKFEKLSLQEIYDLKKIINKAKAKENVKKVFGSTLQVNKNRTFEDIKRSKAIEKKKEIKK</sequence>
<evidence type="ECO:0000313" key="2">
    <source>
        <dbReference type="Proteomes" id="UP000203229"/>
    </source>
</evidence>
<keyword evidence="2" id="KW-1185">Reference proteome</keyword>
<dbReference type="EMBL" id="CP022536">
    <property type="protein sequence ID" value="ASP28789.1"/>
    <property type="molecule type" value="Genomic_DNA"/>
</dbReference>
<dbReference type="KEGG" id="scou:SCORR_v1c10170"/>
<keyword evidence="1" id="KW-0614">Plasmid</keyword>
<dbReference type="AlphaFoldDB" id="A0A222EQI1"/>
<dbReference type="OrthoDB" id="10018504at2"/>
<accession>A0A222EQI1</accession>
<dbReference type="RefSeq" id="WP_094049924.1">
    <property type="nucleotide sequence ID" value="NZ_CP022536.1"/>
</dbReference>
<evidence type="ECO:0000313" key="1">
    <source>
        <dbReference type="EMBL" id="ASP28789.1"/>
    </source>
</evidence>
<reference evidence="1 2" key="1">
    <citation type="submission" date="2017-07" db="EMBL/GenBank/DDBJ databases">
        <title>Complete genome sequence of Spiroplasma corruscae EC-1 (DSM 19793).</title>
        <authorList>
            <person name="Tsai Y.-M."/>
            <person name="Lo W.-S."/>
            <person name="Kuo C.-H."/>
        </authorList>
    </citation>
    <scope>NUCLEOTIDE SEQUENCE [LARGE SCALE GENOMIC DNA]</scope>
    <source>
        <strain evidence="1 2">EC-1</strain>
        <plasmid evidence="1 2">unnamed</plasmid>
    </source>
</reference>
<protein>
    <submittedName>
        <fullName evidence="1">Uncharacterized protein</fullName>
    </submittedName>
</protein>
<gene>
    <name evidence="1" type="ORF">SCORR_v1c10170</name>
</gene>